<dbReference type="FunFam" id="3.30.160.60:FF:004884">
    <property type="match status" value="1"/>
</dbReference>
<organism evidence="11 12">
    <name type="scientific">Branchiostoma floridae</name>
    <name type="common">Florida lancelet</name>
    <name type="synonym">Amphioxus</name>
    <dbReference type="NCBI Taxonomy" id="7739"/>
    <lineage>
        <taxon>Eukaryota</taxon>
        <taxon>Metazoa</taxon>
        <taxon>Chordata</taxon>
        <taxon>Cephalochordata</taxon>
        <taxon>Leptocardii</taxon>
        <taxon>Amphioxiformes</taxon>
        <taxon>Branchiostomatidae</taxon>
        <taxon>Branchiostoma</taxon>
    </lineage>
</organism>
<dbReference type="KEGG" id="bfo:118428605"/>
<keyword evidence="11" id="KW-1185">Reference proteome</keyword>
<keyword evidence="6" id="KW-0238">DNA-binding</keyword>
<protein>
    <submittedName>
        <fullName evidence="12">Zinc finger protein 248-like</fullName>
    </submittedName>
</protein>
<gene>
    <name evidence="12" type="primary">LOC118428605</name>
</gene>
<keyword evidence="4 8" id="KW-0863">Zinc-finger</keyword>
<dbReference type="FunFam" id="3.30.160.60:FF:000314">
    <property type="entry name" value="Uncharacterized protein"/>
    <property type="match status" value="1"/>
</dbReference>
<evidence type="ECO:0000256" key="4">
    <source>
        <dbReference type="ARBA" id="ARBA00022771"/>
    </source>
</evidence>
<dbReference type="FunFam" id="3.30.160.60:FF:004087">
    <property type="match status" value="1"/>
</dbReference>
<dbReference type="AlphaFoldDB" id="A0A9J7M8M1"/>
<keyword evidence="7" id="KW-0539">Nucleus</keyword>
<proteinExistence type="predicted"/>
<evidence type="ECO:0000256" key="6">
    <source>
        <dbReference type="ARBA" id="ARBA00023125"/>
    </source>
</evidence>
<accession>A0A9J7M8M1</accession>
<name>A0A9J7M8M1_BRAFL</name>
<feature type="domain" description="C2H2-type" evidence="10">
    <location>
        <begin position="100"/>
        <end position="127"/>
    </location>
</feature>
<dbReference type="OrthoDB" id="6330646at2759"/>
<dbReference type="Pfam" id="PF13909">
    <property type="entry name" value="zf-H2C2_5"/>
    <property type="match status" value="1"/>
</dbReference>
<dbReference type="Gene3D" id="3.30.160.60">
    <property type="entry name" value="Classic Zinc Finger"/>
    <property type="match status" value="3"/>
</dbReference>
<dbReference type="InterPro" id="IPR036236">
    <property type="entry name" value="Znf_C2H2_sf"/>
</dbReference>
<dbReference type="GO" id="GO:0005634">
    <property type="term" value="C:nucleus"/>
    <property type="evidence" value="ECO:0007669"/>
    <property type="project" value="UniProtKB-SubCell"/>
</dbReference>
<evidence type="ECO:0000256" key="3">
    <source>
        <dbReference type="ARBA" id="ARBA00022737"/>
    </source>
</evidence>
<evidence type="ECO:0000256" key="2">
    <source>
        <dbReference type="ARBA" id="ARBA00022723"/>
    </source>
</evidence>
<reference evidence="11" key="1">
    <citation type="journal article" date="2020" name="Nat. Ecol. Evol.">
        <title>Deeply conserved synteny resolves early events in vertebrate evolution.</title>
        <authorList>
            <person name="Simakov O."/>
            <person name="Marletaz F."/>
            <person name="Yue J.X."/>
            <person name="O'Connell B."/>
            <person name="Jenkins J."/>
            <person name="Brandt A."/>
            <person name="Calef R."/>
            <person name="Tung C.H."/>
            <person name="Huang T.K."/>
            <person name="Schmutz J."/>
            <person name="Satoh N."/>
            <person name="Yu J.K."/>
            <person name="Putnam N.H."/>
            <person name="Green R.E."/>
            <person name="Rokhsar D.S."/>
        </authorList>
    </citation>
    <scope>NUCLEOTIDE SEQUENCE [LARGE SCALE GENOMIC DNA]</scope>
    <source>
        <strain evidence="11">S238N-H82</strain>
    </source>
</reference>
<dbReference type="PANTHER" id="PTHR24392">
    <property type="entry name" value="ZINC FINGER PROTEIN"/>
    <property type="match status" value="1"/>
</dbReference>
<dbReference type="SMART" id="SM00355">
    <property type="entry name" value="ZnF_C2H2"/>
    <property type="match status" value="3"/>
</dbReference>
<dbReference type="Proteomes" id="UP000001554">
    <property type="component" value="Chromosome 13"/>
</dbReference>
<keyword evidence="5" id="KW-0862">Zinc</keyword>
<dbReference type="RefSeq" id="XP_035694600.1">
    <property type="nucleotide sequence ID" value="XM_035838707.1"/>
</dbReference>
<evidence type="ECO:0000313" key="11">
    <source>
        <dbReference type="Proteomes" id="UP000001554"/>
    </source>
</evidence>
<dbReference type="PANTHER" id="PTHR24392:SF31">
    <property type="entry name" value="C2H2-TYPE DOMAIN-CONTAINING PROTEIN"/>
    <property type="match status" value="1"/>
</dbReference>
<feature type="region of interest" description="Disordered" evidence="9">
    <location>
        <begin position="31"/>
        <end position="59"/>
    </location>
</feature>
<evidence type="ECO:0000256" key="1">
    <source>
        <dbReference type="ARBA" id="ARBA00004123"/>
    </source>
</evidence>
<sequence length="187" mass="21533">MEEQTTDMGWQQDRVEQASCEETFHVRVENTSFPHVEDQDEPLLQDKTTDTGWEQDGEEQTSCKETFHVKVDNTDLQKHAAQKISLDFHIASRHSGANPHMCGKCGYSTHLKSNLNNHMRTHMGVKPYKCDQCDFSSAHKSQKCHLDQHLAKHMGEKPYMCGECGYRTAWKSNLSRHMHRNAICTNI</sequence>
<dbReference type="InterPro" id="IPR013087">
    <property type="entry name" value="Znf_C2H2_type"/>
</dbReference>
<evidence type="ECO:0000313" key="12">
    <source>
        <dbReference type="RefSeq" id="XP_035694600.1"/>
    </source>
</evidence>
<dbReference type="GO" id="GO:0003677">
    <property type="term" value="F:DNA binding"/>
    <property type="evidence" value="ECO:0007669"/>
    <property type="project" value="UniProtKB-KW"/>
</dbReference>
<evidence type="ECO:0000256" key="8">
    <source>
        <dbReference type="PROSITE-ProRule" id="PRU00042"/>
    </source>
</evidence>
<evidence type="ECO:0000259" key="10">
    <source>
        <dbReference type="PROSITE" id="PS50157"/>
    </source>
</evidence>
<dbReference type="GeneID" id="118428605"/>
<dbReference type="GO" id="GO:0008270">
    <property type="term" value="F:zinc ion binding"/>
    <property type="evidence" value="ECO:0007669"/>
    <property type="project" value="UniProtKB-KW"/>
</dbReference>
<keyword evidence="3" id="KW-0677">Repeat</keyword>
<dbReference type="SUPFAM" id="SSF57667">
    <property type="entry name" value="beta-beta-alpha zinc fingers"/>
    <property type="match status" value="2"/>
</dbReference>
<evidence type="ECO:0000256" key="9">
    <source>
        <dbReference type="SAM" id="MobiDB-lite"/>
    </source>
</evidence>
<evidence type="ECO:0000256" key="5">
    <source>
        <dbReference type="ARBA" id="ARBA00022833"/>
    </source>
</evidence>
<keyword evidence="2" id="KW-0479">Metal-binding</keyword>
<evidence type="ECO:0000256" key="7">
    <source>
        <dbReference type="ARBA" id="ARBA00023242"/>
    </source>
</evidence>
<comment type="subcellular location">
    <subcellularLocation>
        <location evidence="1">Nucleus</location>
    </subcellularLocation>
</comment>
<dbReference type="PROSITE" id="PS50157">
    <property type="entry name" value="ZINC_FINGER_C2H2_2"/>
    <property type="match status" value="1"/>
</dbReference>
<reference evidence="12" key="2">
    <citation type="submission" date="2025-08" db="UniProtKB">
        <authorList>
            <consortium name="RefSeq"/>
        </authorList>
    </citation>
    <scope>IDENTIFICATION</scope>
    <source>
        <strain evidence="12">S238N-H82</strain>
        <tissue evidence="12">Testes</tissue>
    </source>
</reference>